<evidence type="ECO:0000313" key="1">
    <source>
        <dbReference type="EMBL" id="CAF9932920.1"/>
    </source>
</evidence>
<reference evidence="1" key="1">
    <citation type="submission" date="2021-03" db="EMBL/GenBank/DDBJ databases">
        <authorList>
            <person name="Tagirdzhanova G."/>
        </authorList>
    </citation>
    <scope>NUCLEOTIDE SEQUENCE</scope>
</reference>
<evidence type="ECO:0000313" key="2">
    <source>
        <dbReference type="Proteomes" id="UP000664521"/>
    </source>
</evidence>
<name>A0A8H3ITJ3_9LECA</name>
<accession>A0A8H3ITJ3</accession>
<proteinExistence type="predicted"/>
<dbReference type="Proteomes" id="UP000664521">
    <property type="component" value="Unassembled WGS sequence"/>
</dbReference>
<protein>
    <submittedName>
        <fullName evidence="1">Uncharacterized protein</fullName>
    </submittedName>
</protein>
<dbReference type="EMBL" id="CAJPDS010000065">
    <property type="protein sequence ID" value="CAF9932920.1"/>
    <property type="molecule type" value="Genomic_DNA"/>
</dbReference>
<gene>
    <name evidence="1" type="ORF">HETSPECPRED_008487</name>
</gene>
<dbReference type="OrthoDB" id="10597794at2759"/>
<sequence>MSFQCSNAVQYPEIPHERVAVAHTACSACTVRGLDRAESENFLAGSMDLHPSNEYHLGLDDNADAAFAIERHPNIPGPLEAPLVLTSADELPVMSMAD</sequence>
<dbReference type="AlphaFoldDB" id="A0A8H3ITJ3"/>
<organism evidence="1 2">
    <name type="scientific">Heterodermia speciosa</name>
    <dbReference type="NCBI Taxonomy" id="116794"/>
    <lineage>
        <taxon>Eukaryota</taxon>
        <taxon>Fungi</taxon>
        <taxon>Dikarya</taxon>
        <taxon>Ascomycota</taxon>
        <taxon>Pezizomycotina</taxon>
        <taxon>Lecanoromycetes</taxon>
        <taxon>OSLEUM clade</taxon>
        <taxon>Lecanoromycetidae</taxon>
        <taxon>Caliciales</taxon>
        <taxon>Physciaceae</taxon>
        <taxon>Heterodermia</taxon>
    </lineage>
</organism>
<keyword evidence="2" id="KW-1185">Reference proteome</keyword>
<comment type="caution">
    <text evidence="1">The sequence shown here is derived from an EMBL/GenBank/DDBJ whole genome shotgun (WGS) entry which is preliminary data.</text>
</comment>